<protein>
    <recommendedName>
        <fullName evidence="2">Ubiquitin-like domain-containing protein</fullName>
    </recommendedName>
</protein>
<feature type="non-terminal residue" evidence="3">
    <location>
        <position position="1"/>
    </location>
</feature>
<dbReference type="Proteomes" id="UP001189429">
    <property type="component" value="Unassembled WGS sequence"/>
</dbReference>
<comment type="caution">
    <text evidence="3">The sequence shown here is derived from an EMBL/GenBank/DDBJ whole genome shotgun (WGS) entry which is preliminary data.</text>
</comment>
<keyword evidence="4" id="KW-1185">Reference proteome</keyword>
<dbReference type="InterPro" id="IPR019954">
    <property type="entry name" value="Ubiquitin_CS"/>
</dbReference>
<dbReference type="Gene3D" id="3.10.20.90">
    <property type="entry name" value="Phosphatidylinositol 3-kinase Catalytic Subunit, Chain A, domain 1"/>
    <property type="match status" value="1"/>
</dbReference>
<dbReference type="EMBL" id="CAUYUJ010015149">
    <property type="protein sequence ID" value="CAK0850432.1"/>
    <property type="molecule type" value="Genomic_DNA"/>
</dbReference>
<evidence type="ECO:0000313" key="4">
    <source>
        <dbReference type="Proteomes" id="UP001189429"/>
    </source>
</evidence>
<dbReference type="InterPro" id="IPR000626">
    <property type="entry name" value="Ubiquitin-like_dom"/>
</dbReference>
<dbReference type="Pfam" id="PF00240">
    <property type="entry name" value="ubiquitin"/>
    <property type="match status" value="1"/>
</dbReference>
<dbReference type="InterPro" id="IPR029071">
    <property type="entry name" value="Ubiquitin-like_domsf"/>
</dbReference>
<dbReference type="InterPro" id="IPR050158">
    <property type="entry name" value="Ubiquitin_ubiquitin-like"/>
</dbReference>
<proteinExistence type="predicted"/>
<sequence length="442" mass="47394">DEGFDFEPSPVPSSFQIVADSAFPELSQSADDSGWQVTEARGVLIVMKDRLEDAKALYVVQEEEEDESLFESADGTKWQDGGRESELDHGGGHFIIHTAAPSATMGHGSGSAENFDTAAWEGQLGAQGGTRNPSGIAAGVRAADGATDGAMQIFVKTLAGATITLDVKPHDTVGTVKSKILDREGIPPDIQRLIFAGKQMEDDEQLDHYHIQRHSCLELVLRLRGGMPAASSSRVLRRQDSETSMGSRLRRAAKARVAAAAMTPPKKGNAKTKRGAGTRTLFSMGIKKVKVDSEGQVWTQAEPPPPPPTTEFKCEYCGKSGFTNKAGFMGHVSTVHAALLREKAEEQRRQQLLEHQPFGWAPEALAAGDVVWGPPPSTLQGVWGPPGVWGLIDVPALVHKRSGRMVTSPHIVQKPGRTGTKGVGSRNVHPSGLRRSADPQKG</sequence>
<evidence type="ECO:0000259" key="2">
    <source>
        <dbReference type="PROSITE" id="PS50053"/>
    </source>
</evidence>
<dbReference type="InterPro" id="IPR019956">
    <property type="entry name" value="Ubiquitin_dom"/>
</dbReference>
<dbReference type="PRINTS" id="PR00348">
    <property type="entry name" value="UBIQUITIN"/>
</dbReference>
<dbReference type="SUPFAM" id="SSF54236">
    <property type="entry name" value="Ubiquitin-like"/>
    <property type="match status" value="1"/>
</dbReference>
<dbReference type="SMART" id="SM00213">
    <property type="entry name" value="UBQ"/>
    <property type="match status" value="1"/>
</dbReference>
<name>A0ABN9TVX4_9DINO</name>
<dbReference type="PROSITE" id="PS50053">
    <property type="entry name" value="UBIQUITIN_2"/>
    <property type="match status" value="1"/>
</dbReference>
<accession>A0ABN9TVX4</accession>
<dbReference type="PROSITE" id="PS00299">
    <property type="entry name" value="UBIQUITIN_1"/>
    <property type="match status" value="1"/>
</dbReference>
<reference evidence="3" key="1">
    <citation type="submission" date="2023-10" db="EMBL/GenBank/DDBJ databases">
        <authorList>
            <person name="Chen Y."/>
            <person name="Shah S."/>
            <person name="Dougan E. K."/>
            <person name="Thang M."/>
            <person name="Chan C."/>
        </authorList>
    </citation>
    <scope>NUCLEOTIDE SEQUENCE [LARGE SCALE GENOMIC DNA]</scope>
</reference>
<evidence type="ECO:0000313" key="3">
    <source>
        <dbReference type="EMBL" id="CAK0850432.1"/>
    </source>
</evidence>
<feature type="domain" description="Ubiquitin-like" evidence="2">
    <location>
        <begin position="151"/>
        <end position="226"/>
    </location>
</feature>
<dbReference type="PANTHER" id="PTHR10666">
    <property type="entry name" value="UBIQUITIN"/>
    <property type="match status" value="1"/>
</dbReference>
<organism evidence="3 4">
    <name type="scientific">Prorocentrum cordatum</name>
    <dbReference type="NCBI Taxonomy" id="2364126"/>
    <lineage>
        <taxon>Eukaryota</taxon>
        <taxon>Sar</taxon>
        <taxon>Alveolata</taxon>
        <taxon>Dinophyceae</taxon>
        <taxon>Prorocentrales</taxon>
        <taxon>Prorocentraceae</taxon>
        <taxon>Prorocentrum</taxon>
    </lineage>
</organism>
<feature type="region of interest" description="Disordered" evidence="1">
    <location>
        <begin position="405"/>
        <end position="442"/>
    </location>
</feature>
<evidence type="ECO:0000256" key="1">
    <source>
        <dbReference type="SAM" id="MobiDB-lite"/>
    </source>
</evidence>
<gene>
    <name evidence="3" type="ORF">PCOR1329_LOCUS42848</name>
</gene>